<evidence type="ECO:0000256" key="1">
    <source>
        <dbReference type="SAM" id="MobiDB-lite"/>
    </source>
</evidence>
<protein>
    <submittedName>
        <fullName evidence="2">Uncharacterized protein</fullName>
    </submittedName>
</protein>
<sequence length="117" mass="12817">MAPRTRARARGDDVAPDDGRARDGTTTSGRAMRTTITNGRSSSTSTRARAAEMAAANEPEDAQSDRGTNSDNSTNEYTYGTSDGSDEGRRLLVGSEGREPMRFINPVRLMRYLERKK</sequence>
<dbReference type="InParanoid" id="A0A090M1X8"/>
<reference evidence="2 3" key="2">
    <citation type="journal article" date="2014" name="BMC Genomics">
        <title>An improved genome of the model marine alga Ostreococcus tauri unfolds by assessing Illumina de novo assemblies.</title>
        <authorList>
            <person name="Blanc-Mathieu R."/>
            <person name="Verhelst B."/>
            <person name="Derelle E."/>
            <person name="Rombauts S."/>
            <person name="Bouget F.Y."/>
            <person name="Carre I."/>
            <person name="Chateau A."/>
            <person name="Eyre-Walker A."/>
            <person name="Grimsley N."/>
            <person name="Moreau H."/>
            <person name="Piegu B."/>
            <person name="Rivals E."/>
            <person name="Schackwitz W."/>
            <person name="Van de Peer Y."/>
            <person name="Piganeau G."/>
        </authorList>
    </citation>
    <scope>NUCLEOTIDE SEQUENCE [LARGE SCALE GENOMIC DNA]</scope>
    <source>
        <strain evidence="3">OTTH 0595 / CCAP 157/2 / RCC745</strain>
    </source>
</reference>
<dbReference type="Proteomes" id="UP000009170">
    <property type="component" value="Unassembled WGS sequence"/>
</dbReference>
<feature type="compositionally biased region" description="Low complexity" evidence="1">
    <location>
        <begin position="33"/>
        <end position="56"/>
    </location>
</feature>
<feature type="region of interest" description="Disordered" evidence="1">
    <location>
        <begin position="1"/>
        <end position="94"/>
    </location>
</feature>
<feature type="compositionally biased region" description="Polar residues" evidence="1">
    <location>
        <begin position="65"/>
        <end position="83"/>
    </location>
</feature>
<feature type="compositionally biased region" description="Basic and acidic residues" evidence="1">
    <location>
        <begin position="9"/>
        <end position="23"/>
    </location>
</feature>
<dbReference type="EMBL" id="CAID01000006">
    <property type="protein sequence ID" value="CEF98196.1"/>
    <property type="molecule type" value="Genomic_DNA"/>
</dbReference>
<proteinExistence type="predicted"/>
<dbReference type="RefSeq" id="XP_022839131.1">
    <property type="nucleotide sequence ID" value="XM_022983918.1"/>
</dbReference>
<comment type="caution">
    <text evidence="2">The sequence shown here is derived from an EMBL/GenBank/DDBJ whole genome shotgun (WGS) entry which is preliminary data.</text>
</comment>
<dbReference type="AlphaFoldDB" id="A0A090M1X8"/>
<name>A0A090M1X8_OSTTA</name>
<organism evidence="2 3">
    <name type="scientific">Ostreococcus tauri</name>
    <name type="common">Marine green alga</name>
    <dbReference type="NCBI Taxonomy" id="70448"/>
    <lineage>
        <taxon>Eukaryota</taxon>
        <taxon>Viridiplantae</taxon>
        <taxon>Chlorophyta</taxon>
        <taxon>Mamiellophyceae</taxon>
        <taxon>Mamiellales</taxon>
        <taxon>Bathycoccaceae</taxon>
        <taxon>Ostreococcus</taxon>
    </lineage>
</organism>
<dbReference type="KEGG" id="ota:OT_ostta06g00135"/>
<reference evidence="3" key="1">
    <citation type="journal article" date="2006" name="Proc. Natl. Acad. Sci. U.S.A.">
        <title>Genome analysis of the smallest free-living eukaryote Ostreococcus tauri unveils many unique features.</title>
        <authorList>
            <person name="Derelle E."/>
            <person name="Ferraz C."/>
            <person name="Rombauts S."/>
            <person name="Rouze P."/>
            <person name="Worden A.Z."/>
            <person name="Robbens S."/>
            <person name="Partensky F."/>
            <person name="Degroeve S."/>
            <person name="Echeynie S."/>
            <person name="Cooke R."/>
            <person name="Saeys Y."/>
            <person name="Wuyts J."/>
            <person name="Jabbari K."/>
            <person name="Bowler C."/>
            <person name="Panaud O."/>
            <person name="Piegu B."/>
            <person name="Ball S.G."/>
            <person name="Ral J.-P."/>
            <person name="Bouget F.-Y."/>
            <person name="Piganeau G."/>
            <person name="De Baets B."/>
            <person name="Picard A."/>
            <person name="Delseny M."/>
            <person name="Demaille J."/>
            <person name="Van de Peer Y."/>
            <person name="Moreau H."/>
        </authorList>
    </citation>
    <scope>NUCLEOTIDE SEQUENCE [LARGE SCALE GENOMIC DNA]</scope>
    <source>
        <strain evidence="3">OTTH 0595 / CCAP 157/2 / RCC745</strain>
    </source>
</reference>
<keyword evidence="3" id="KW-1185">Reference proteome</keyword>
<dbReference type="GeneID" id="34945881"/>
<gene>
    <name evidence="2" type="ORF">OT_ostta06g00135</name>
</gene>
<evidence type="ECO:0000313" key="2">
    <source>
        <dbReference type="EMBL" id="CEF98196.1"/>
    </source>
</evidence>
<evidence type="ECO:0000313" key="3">
    <source>
        <dbReference type="Proteomes" id="UP000009170"/>
    </source>
</evidence>
<accession>A0A090M1X8</accession>